<dbReference type="GO" id="GO:0045892">
    <property type="term" value="P:negative regulation of DNA-templated transcription"/>
    <property type="evidence" value="ECO:0007669"/>
    <property type="project" value="TreeGrafter"/>
</dbReference>
<gene>
    <name evidence="6" type="primary">pcaR_3</name>
    <name evidence="6" type="ORF">GAK30_02404</name>
</gene>
<dbReference type="Gene3D" id="3.30.450.40">
    <property type="match status" value="1"/>
</dbReference>
<dbReference type="Proteomes" id="UP000461670">
    <property type="component" value="Unassembled WGS sequence"/>
</dbReference>
<dbReference type="PROSITE" id="PS51077">
    <property type="entry name" value="HTH_ICLR"/>
    <property type="match status" value="1"/>
</dbReference>
<evidence type="ECO:0000259" key="5">
    <source>
        <dbReference type="PROSITE" id="PS51078"/>
    </source>
</evidence>
<dbReference type="Gene3D" id="1.10.10.10">
    <property type="entry name" value="Winged helix-like DNA-binding domain superfamily/Winged helix DNA-binding domain"/>
    <property type="match status" value="1"/>
</dbReference>
<dbReference type="AlphaFoldDB" id="A0A7V8FN15"/>
<name>A0A7V8FN15_9BURK</name>
<dbReference type="InterPro" id="IPR014757">
    <property type="entry name" value="Tscrpt_reg_IclR_C"/>
</dbReference>
<dbReference type="EMBL" id="WNDQ01000033">
    <property type="protein sequence ID" value="KAF1020581.1"/>
    <property type="molecule type" value="Genomic_DNA"/>
</dbReference>
<dbReference type="GO" id="GO:0003677">
    <property type="term" value="F:DNA binding"/>
    <property type="evidence" value="ECO:0007669"/>
    <property type="project" value="UniProtKB-KW"/>
</dbReference>
<feature type="domain" description="IclR-ED" evidence="5">
    <location>
        <begin position="61"/>
        <end position="264"/>
    </location>
</feature>
<dbReference type="SMART" id="SM00346">
    <property type="entry name" value="HTH_ICLR"/>
    <property type="match status" value="1"/>
</dbReference>
<dbReference type="PROSITE" id="PS51078">
    <property type="entry name" value="ICLR_ED"/>
    <property type="match status" value="1"/>
</dbReference>
<dbReference type="InterPro" id="IPR029016">
    <property type="entry name" value="GAF-like_dom_sf"/>
</dbReference>
<evidence type="ECO:0000256" key="2">
    <source>
        <dbReference type="ARBA" id="ARBA00023125"/>
    </source>
</evidence>
<dbReference type="InterPro" id="IPR005471">
    <property type="entry name" value="Tscrpt_reg_IclR_N"/>
</dbReference>
<dbReference type="SUPFAM" id="SSF46785">
    <property type="entry name" value="Winged helix' DNA-binding domain"/>
    <property type="match status" value="1"/>
</dbReference>
<reference evidence="7" key="1">
    <citation type="journal article" date="2020" name="MBio">
        <title>Horizontal gene transfer to a defensive symbiont with a reduced genome amongst a multipartite beetle microbiome.</title>
        <authorList>
            <person name="Waterworth S.C."/>
            <person name="Florez L.V."/>
            <person name="Rees E.R."/>
            <person name="Hertweck C."/>
            <person name="Kaltenpoth M."/>
            <person name="Kwan J.C."/>
        </authorList>
    </citation>
    <scope>NUCLEOTIDE SEQUENCE [LARGE SCALE GENOMIC DNA]</scope>
</reference>
<evidence type="ECO:0000259" key="4">
    <source>
        <dbReference type="PROSITE" id="PS51077"/>
    </source>
</evidence>
<evidence type="ECO:0000256" key="3">
    <source>
        <dbReference type="ARBA" id="ARBA00023163"/>
    </source>
</evidence>
<comment type="caution">
    <text evidence="6">The sequence shown here is derived from an EMBL/GenBank/DDBJ whole genome shotgun (WGS) entry which is preliminary data.</text>
</comment>
<evidence type="ECO:0000256" key="1">
    <source>
        <dbReference type="ARBA" id="ARBA00023015"/>
    </source>
</evidence>
<organism evidence="6 7">
    <name type="scientific">Paracidovorax wautersii</name>
    <dbReference type="NCBI Taxonomy" id="1177982"/>
    <lineage>
        <taxon>Bacteria</taxon>
        <taxon>Pseudomonadati</taxon>
        <taxon>Pseudomonadota</taxon>
        <taxon>Betaproteobacteria</taxon>
        <taxon>Burkholderiales</taxon>
        <taxon>Comamonadaceae</taxon>
        <taxon>Paracidovorax</taxon>
    </lineage>
</organism>
<dbReference type="InterPro" id="IPR050707">
    <property type="entry name" value="HTH_MetabolicPath_Reg"/>
</dbReference>
<sequence length="273" mass="29236">MPPRRTSESEDVRRAPQDSGALARGLAILDCLLQAARPLTLAEISESTQLPSSTVHRQLQTLEQLGRTYRDMSGRHCVGIPAVAPLPLDHPLNMLRRDAIDVLRQLQAQFSATALLTVFLGTQRLVLEAVTGSHAIAPYIDTQVQAPLHCSVSGKLLLSTLDEAAREHLLGPAPYAARTASTITKRRALFEQLDRIAQEGLATNLEENVEGISAQGVLVSTAASHVIGALTLTGPTPAFTEDQRDAMRPMLVRGANMLGSSVSARAVARFSAA</sequence>
<dbReference type="GO" id="GO:0003700">
    <property type="term" value="F:DNA-binding transcription factor activity"/>
    <property type="evidence" value="ECO:0007669"/>
    <property type="project" value="TreeGrafter"/>
</dbReference>
<accession>A0A7V8FN15</accession>
<dbReference type="InterPro" id="IPR036388">
    <property type="entry name" value="WH-like_DNA-bd_sf"/>
</dbReference>
<dbReference type="PANTHER" id="PTHR30136">
    <property type="entry name" value="HELIX-TURN-HELIX TRANSCRIPTIONAL REGULATOR, ICLR FAMILY"/>
    <property type="match status" value="1"/>
</dbReference>
<dbReference type="SUPFAM" id="SSF55781">
    <property type="entry name" value="GAF domain-like"/>
    <property type="match status" value="1"/>
</dbReference>
<evidence type="ECO:0000313" key="7">
    <source>
        <dbReference type="Proteomes" id="UP000461670"/>
    </source>
</evidence>
<dbReference type="Pfam" id="PF01614">
    <property type="entry name" value="IclR_C"/>
    <property type="match status" value="1"/>
</dbReference>
<keyword evidence="3" id="KW-0804">Transcription</keyword>
<dbReference type="PANTHER" id="PTHR30136:SF35">
    <property type="entry name" value="HTH-TYPE TRANSCRIPTIONAL REGULATOR RV1719"/>
    <property type="match status" value="1"/>
</dbReference>
<feature type="domain" description="HTH iclR-type" evidence="4">
    <location>
        <begin position="19"/>
        <end position="80"/>
    </location>
</feature>
<protein>
    <submittedName>
        <fullName evidence="6">Pca regulon regulatory protein</fullName>
    </submittedName>
</protein>
<dbReference type="InterPro" id="IPR036390">
    <property type="entry name" value="WH_DNA-bd_sf"/>
</dbReference>
<keyword evidence="2" id="KW-0238">DNA-binding</keyword>
<dbReference type="Pfam" id="PF09339">
    <property type="entry name" value="HTH_IclR"/>
    <property type="match status" value="1"/>
</dbReference>
<proteinExistence type="predicted"/>
<keyword evidence="1" id="KW-0805">Transcription regulation</keyword>
<evidence type="ECO:0000313" key="6">
    <source>
        <dbReference type="EMBL" id="KAF1020581.1"/>
    </source>
</evidence>